<name>A0A5B9N2Y2_9CAUD</name>
<keyword evidence="2" id="KW-1185">Reference proteome</keyword>
<organism evidence="1 2">
    <name type="scientific">Aeromonas phage 4L372D</name>
    <dbReference type="NCBI Taxonomy" id="2588518"/>
    <lineage>
        <taxon>Viruses</taxon>
        <taxon>Duplodnaviria</taxon>
        <taxon>Heunggongvirae</taxon>
        <taxon>Uroviricota</taxon>
        <taxon>Caudoviricetes</taxon>
        <taxon>Plateaulakevirus</taxon>
        <taxon>Plateaulakevirus pv4L372D</taxon>
    </lineage>
</organism>
<reference evidence="1 2" key="1">
    <citation type="submission" date="2019-04" db="EMBL/GenBank/DDBJ databases">
        <title>Nine Novel Phages from a Plateau Lake in Southwest China Provide Insights into Aeromonas Phage Diversity.</title>
        <authorList>
            <person name="Xiao W."/>
            <person name="Bai M."/>
            <person name="Wang Y."/>
            <person name="Cui X."/>
        </authorList>
    </citation>
    <scope>NUCLEOTIDE SEQUENCE [LARGE SCALE GENOMIC DNA]</scope>
</reference>
<dbReference type="KEGG" id="vg:55616921"/>
<gene>
    <name evidence="1" type="primary">4L372D_003</name>
</gene>
<sequence>MKKEDMRKLFLSKVEEMVTAYNEGMYYNRKNVMSILWDSVKVVAPTLPVVYKMQYRSLNLSPLVYWIQRNITVICGDNLL</sequence>
<evidence type="ECO:0000313" key="2">
    <source>
        <dbReference type="Proteomes" id="UP000323739"/>
    </source>
</evidence>
<evidence type="ECO:0000313" key="1">
    <source>
        <dbReference type="EMBL" id="QEG08467.1"/>
    </source>
</evidence>
<accession>A0A5B9N2Y2</accession>
<proteinExistence type="predicted"/>
<dbReference type="EMBL" id="MK813939">
    <property type="protein sequence ID" value="QEG08467.1"/>
    <property type="molecule type" value="Genomic_DNA"/>
</dbReference>
<dbReference type="RefSeq" id="YP_009846551.1">
    <property type="nucleotide sequence ID" value="NC_048771.1"/>
</dbReference>
<protein>
    <submittedName>
        <fullName evidence="1">Uncharacterized protein</fullName>
    </submittedName>
</protein>
<dbReference type="GeneID" id="55616921"/>
<dbReference type="Proteomes" id="UP000323739">
    <property type="component" value="Segment"/>
</dbReference>